<gene>
    <name evidence="3" type="ORF">L210DRAFT_3644052</name>
</gene>
<feature type="region of interest" description="Disordered" evidence="1">
    <location>
        <begin position="64"/>
        <end position="101"/>
    </location>
</feature>
<organism evidence="3 4">
    <name type="scientific">Boletus edulis BED1</name>
    <dbReference type="NCBI Taxonomy" id="1328754"/>
    <lineage>
        <taxon>Eukaryota</taxon>
        <taxon>Fungi</taxon>
        <taxon>Dikarya</taxon>
        <taxon>Basidiomycota</taxon>
        <taxon>Agaricomycotina</taxon>
        <taxon>Agaricomycetes</taxon>
        <taxon>Agaricomycetidae</taxon>
        <taxon>Boletales</taxon>
        <taxon>Boletineae</taxon>
        <taxon>Boletaceae</taxon>
        <taxon>Boletoideae</taxon>
        <taxon>Boletus</taxon>
    </lineage>
</organism>
<dbReference type="EMBL" id="WHUW01000008">
    <property type="protein sequence ID" value="KAF8443189.1"/>
    <property type="molecule type" value="Genomic_DNA"/>
</dbReference>
<accession>A0AAD4BZ41</accession>
<keyword evidence="2" id="KW-1133">Transmembrane helix</keyword>
<protein>
    <submittedName>
        <fullName evidence="3">Uncharacterized protein</fullName>
    </submittedName>
</protein>
<proteinExistence type="predicted"/>
<evidence type="ECO:0000256" key="2">
    <source>
        <dbReference type="SAM" id="Phobius"/>
    </source>
</evidence>
<feature type="region of interest" description="Disordered" evidence="1">
    <location>
        <begin position="188"/>
        <end position="243"/>
    </location>
</feature>
<dbReference type="Proteomes" id="UP001194468">
    <property type="component" value="Unassembled WGS sequence"/>
</dbReference>
<evidence type="ECO:0000256" key="1">
    <source>
        <dbReference type="SAM" id="MobiDB-lite"/>
    </source>
</evidence>
<reference evidence="3" key="2">
    <citation type="journal article" date="2020" name="Nat. Commun.">
        <title>Large-scale genome sequencing of mycorrhizal fungi provides insights into the early evolution of symbiotic traits.</title>
        <authorList>
            <person name="Miyauchi S."/>
            <person name="Kiss E."/>
            <person name="Kuo A."/>
            <person name="Drula E."/>
            <person name="Kohler A."/>
            <person name="Sanchez-Garcia M."/>
            <person name="Morin E."/>
            <person name="Andreopoulos B."/>
            <person name="Barry K.W."/>
            <person name="Bonito G."/>
            <person name="Buee M."/>
            <person name="Carver A."/>
            <person name="Chen C."/>
            <person name="Cichocki N."/>
            <person name="Clum A."/>
            <person name="Culley D."/>
            <person name="Crous P.W."/>
            <person name="Fauchery L."/>
            <person name="Girlanda M."/>
            <person name="Hayes R.D."/>
            <person name="Keri Z."/>
            <person name="LaButti K."/>
            <person name="Lipzen A."/>
            <person name="Lombard V."/>
            <person name="Magnuson J."/>
            <person name="Maillard F."/>
            <person name="Murat C."/>
            <person name="Nolan M."/>
            <person name="Ohm R.A."/>
            <person name="Pangilinan J."/>
            <person name="Pereira M.F."/>
            <person name="Perotto S."/>
            <person name="Peter M."/>
            <person name="Pfister S."/>
            <person name="Riley R."/>
            <person name="Sitrit Y."/>
            <person name="Stielow J.B."/>
            <person name="Szollosi G."/>
            <person name="Zifcakova L."/>
            <person name="Stursova M."/>
            <person name="Spatafora J.W."/>
            <person name="Tedersoo L."/>
            <person name="Vaario L.M."/>
            <person name="Yamada A."/>
            <person name="Yan M."/>
            <person name="Wang P."/>
            <person name="Xu J."/>
            <person name="Bruns T."/>
            <person name="Baldrian P."/>
            <person name="Vilgalys R."/>
            <person name="Dunand C."/>
            <person name="Henrissat B."/>
            <person name="Grigoriev I.V."/>
            <person name="Hibbett D."/>
            <person name="Nagy L.G."/>
            <person name="Martin F.M."/>
        </authorList>
    </citation>
    <scope>NUCLEOTIDE SEQUENCE</scope>
    <source>
        <strain evidence="3">BED1</strain>
    </source>
</reference>
<feature type="compositionally biased region" description="Polar residues" evidence="1">
    <location>
        <begin position="206"/>
        <end position="223"/>
    </location>
</feature>
<keyword evidence="4" id="KW-1185">Reference proteome</keyword>
<reference evidence="3" key="1">
    <citation type="submission" date="2019-10" db="EMBL/GenBank/DDBJ databases">
        <authorList>
            <consortium name="DOE Joint Genome Institute"/>
            <person name="Kuo A."/>
            <person name="Miyauchi S."/>
            <person name="Kiss E."/>
            <person name="Drula E."/>
            <person name="Kohler A."/>
            <person name="Sanchez-Garcia M."/>
            <person name="Andreopoulos B."/>
            <person name="Barry K.W."/>
            <person name="Bonito G."/>
            <person name="Buee M."/>
            <person name="Carver A."/>
            <person name="Chen C."/>
            <person name="Cichocki N."/>
            <person name="Clum A."/>
            <person name="Culley D."/>
            <person name="Crous P.W."/>
            <person name="Fauchery L."/>
            <person name="Girlanda M."/>
            <person name="Hayes R."/>
            <person name="Keri Z."/>
            <person name="LaButti K."/>
            <person name="Lipzen A."/>
            <person name="Lombard V."/>
            <person name="Magnuson J."/>
            <person name="Maillard F."/>
            <person name="Morin E."/>
            <person name="Murat C."/>
            <person name="Nolan M."/>
            <person name="Ohm R."/>
            <person name="Pangilinan J."/>
            <person name="Pereira M."/>
            <person name="Perotto S."/>
            <person name="Peter M."/>
            <person name="Riley R."/>
            <person name="Sitrit Y."/>
            <person name="Stielow B."/>
            <person name="Szollosi G."/>
            <person name="Zifcakova L."/>
            <person name="Stursova M."/>
            <person name="Spatafora J.W."/>
            <person name="Tedersoo L."/>
            <person name="Vaario L.-M."/>
            <person name="Yamada A."/>
            <person name="Yan M."/>
            <person name="Wang P."/>
            <person name="Xu J."/>
            <person name="Bruns T."/>
            <person name="Baldrian P."/>
            <person name="Vilgalys R."/>
            <person name="Henrissat B."/>
            <person name="Grigoriev I.V."/>
            <person name="Hibbett D."/>
            <person name="Nagy L.G."/>
            <person name="Martin F.M."/>
        </authorList>
    </citation>
    <scope>NUCLEOTIDE SEQUENCE</scope>
    <source>
        <strain evidence="3">BED1</strain>
    </source>
</reference>
<evidence type="ECO:0000313" key="3">
    <source>
        <dbReference type="EMBL" id="KAF8443189.1"/>
    </source>
</evidence>
<feature type="region of interest" description="Disordered" evidence="1">
    <location>
        <begin position="118"/>
        <end position="173"/>
    </location>
</feature>
<name>A0AAD4BZ41_BOLED</name>
<evidence type="ECO:0000313" key="4">
    <source>
        <dbReference type="Proteomes" id="UP001194468"/>
    </source>
</evidence>
<feature type="transmembrane region" description="Helical" evidence="2">
    <location>
        <begin position="27"/>
        <end position="54"/>
    </location>
</feature>
<feature type="compositionally biased region" description="Polar residues" evidence="1">
    <location>
        <begin position="124"/>
        <end position="137"/>
    </location>
</feature>
<sequence length="243" mass="26673">MFISNTLVARDDGAGTPPSCTFSSFTIYSNVCVGDMIAIIACSIAGIGFFFWAIHAIRKMRESPFNDEPEDKEEPAGENGAGHFPTAFDNSPLVPPDGRTLNPAERVRTRLFLSQPEEPFYRSTPVSTDASYAQGSVTMPRMPPRAGGQSHRSSSRSSRHGPLSRGGPSDERREYEYSMNNGYMGNISSSRATGFPAQNDGHDYMRNSSHSRAGSLPADTSSGDYRRQSVRRTNIEPVTYYAH</sequence>
<keyword evidence="2" id="KW-0812">Transmembrane</keyword>
<dbReference type="AlphaFoldDB" id="A0AAD4BZ41"/>
<keyword evidence="2" id="KW-0472">Membrane</keyword>
<comment type="caution">
    <text evidence="3">The sequence shown here is derived from an EMBL/GenBank/DDBJ whole genome shotgun (WGS) entry which is preliminary data.</text>
</comment>